<comment type="caution">
    <text evidence="1">The sequence shown here is derived from an EMBL/GenBank/DDBJ whole genome shotgun (WGS) entry which is preliminary data.</text>
</comment>
<gene>
    <name evidence="1" type="ORF">ECRASSUSDP1_LOCUS18531</name>
</gene>
<evidence type="ECO:0000313" key="1">
    <source>
        <dbReference type="EMBL" id="CAI2377148.1"/>
    </source>
</evidence>
<organism evidence="1 2">
    <name type="scientific">Euplotes crassus</name>
    <dbReference type="NCBI Taxonomy" id="5936"/>
    <lineage>
        <taxon>Eukaryota</taxon>
        <taxon>Sar</taxon>
        <taxon>Alveolata</taxon>
        <taxon>Ciliophora</taxon>
        <taxon>Intramacronucleata</taxon>
        <taxon>Spirotrichea</taxon>
        <taxon>Hypotrichia</taxon>
        <taxon>Euplotida</taxon>
        <taxon>Euplotidae</taxon>
        <taxon>Moneuplotes</taxon>
    </lineage>
</organism>
<evidence type="ECO:0000313" key="2">
    <source>
        <dbReference type="Proteomes" id="UP001295684"/>
    </source>
</evidence>
<dbReference type="EMBL" id="CAMPGE010018761">
    <property type="protein sequence ID" value="CAI2377148.1"/>
    <property type="molecule type" value="Genomic_DNA"/>
</dbReference>
<keyword evidence="2" id="KW-1185">Reference proteome</keyword>
<sequence>MNPIPYNLSNSQRNETDAQDQRINYLLSQSPAEDIDMIVIKSIKTEGNLPFFVENSEECLNFIEEIQQELNQLQFPLGYISSLNLGWELTTGSQTITNFQRIASIHIELESQVMFIDTGNRAHEEIINESLYSLREKIMKIFTLRFEDPLNFQCMREFAGSKLLSLVN</sequence>
<name>A0AAD1XQQ7_EUPCR</name>
<dbReference type="Proteomes" id="UP001295684">
    <property type="component" value="Unassembled WGS sequence"/>
</dbReference>
<reference evidence="1" key="1">
    <citation type="submission" date="2023-07" db="EMBL/GenBank/DDBJ databases">
        <authorList>
            <consortium name="AG Swart"/>
            <person name="Singh M."/>
            <person name="Singh A."/>
            <person name="Seah K."/>
            <person name="Emmerich C."/>
        </authorList>
    </citation>
    <scope>NUCLEOTIDE SEQUENCE</scope>
    <source>
        <strain evidence="1">DP1</strain>
    </source>
</reference>
<accession>A0AAD1XQQ7</accession>
<proteinExistence type="predicted"/>
<protein>
    <submittedName>
        <fullName evidence="1">Uncharacterized protein</fullName>
    </submittedName>
</protein>
<dbReference type="AlphaFoldDB" id="A0AAD1XQQ7"/>